<sequence length="65" mass="7714">LQSTTGEIESVVVPELDNLLKLDSYLEPYQDEIRRRYYVFQNILKRLETEEQGIDNFTSAYKHFG</sequence>
<proteinExistence type="predicted"/>
<protein>
    <submittedName>
        <fullName evidence="1">Uncharacterized protein</fullName>
    </submittedName>
</protein>
<accession>A0A8S2ZZJ0</accession>
<organism evidence="1 2">
    <name type="scientific">Rotaria magnacalcarata</name>
    <dbReference type="NCBI Taxonomy" id="392030"/>
    <lineage>
        <taxon>Eukaryota</taxon>
        <taxon>Metazoa</taxon>
        <taxon>Spiralia</taxon>
        <taxon>Gnathifera</taxon>
        <taxon>Rotifera</taxon>
        <taxon>Eurotatoria</taxon>
        <taxon>Bdelloidea</taxon>
        <taxon>Philodinida</taxon>
        <taxon>Philodinidae</taxon>
        <taxon>Rotaria</taxon>
    </lineage>
</organism>
<dbReference type="EMBL" id="CAJOBI010120531">
    <property type="protein sequence ID" value="CAF4676206.1"/>
    <property type="molecule type" value="Genomic_DNA"/>
</dbReference>
<dbReference type="AlphaFoldDB" id="A0A8S2ZZJ0"/>
<feature type="non-terminal residue" evidence="1">
    <location>
        <position position="1"/>
    </location>
</feature>
<reference evidence="1" key="1">
    <citation type="submission" date="2021-02" db="EMBL/GenBank/DDBJ databases">
        <authorList>
            <person name="Nowell W R."/>
        </authorList>
    </citation>
    <scope>NUCLEOTIDE SEQUENCE</scope>
</reference>
<name>A0A8S2ZZJ0_9BILA</name>
<feature type="non-terminal residue" evidence="1">
    <location>
        <position position="65"/>
    </location>
</feature>
<comment type="caution">
    <text evidence="1">The sequence shown here is derived from an EMBL/GenBank/DDBJ whole genome shotgun (WGS) entry which is preliminary data.</text>
</comment>
<evidence type="ECO:0000313" key="1">
    <source>
        <dbReference type="EMBL" id="CAF4676206.1"/>
    </source>
</evidence>
<dbReference type="Proteomes" id="UP000676336">
    <property type="component" value="Unassembled WGS sequence"/>
</dbReference>
<evidence type="ECO:0000313" key="2">
    <source>
        <dbReference type="Proteomes" id="UP000676336"/>
    </source>
</evidence>
<gene>
    <name evidence="1" type="ORF">SMN809_LOCUS42096</name>
</gene>